<evidence type="ECO:0000256" key="4">
    <source>
        <dbReference type="ARBA" id="ARBA00022833"/>
    </source>
</evidence>
<dbReference type="Gene3D" id="3.60.15.10">
    <property type="entry name" value="Ribonuclease Z/Hydroxyacylglutathione hydrolase-like"/>
    <property type="match status" value="1"/>
</dbReference>
<dbReference type="GO" id="GO:0016787">
    <property type="term" value="F:hydrolase activity"/>
    <property type="evidence" value="ECO:0007669"/>
    <property type="project" value="UniProtKB-KW"/>
</dbReference>
<evidence type="ECO:0000313" key="7">
    <source>
        <dbReference type="EMBL" id="RWS16810.1"/>
    </source>
</evidence>
<dbReference type="InterPro" id="IPR041516">
    <property type="entry name" value="LACTB2_WH"/>
</dbReference>
<evidence type="ECO:0000256" key="2">
    <source>
        <dbReference type="ARBA" id="ARBA00022723"/>
    </source>
</evidence>
<dbReference type="InterPro" id="IPR050662">
    <property type="entry name" value="Sec-metab_biosynth-thioest"/>
</dbReference>
<keyword evidence="8" id="KW-1185">Reference proteome</keyword>
<dbReference type="PANTHER" id="PTHR23131:SF0">
    <property type="entry name" value="ENDORIBONUCLEASE LACTB2"/>
    <property type="match status" value="1"/>
</dbReference>
<dbReference type="SMART" id="SM00849">
    <property type="entry name" value="Lactamase_B"/>
    <property type="match status" value="1"/>
</dbReference>
<dbReference type="STRING" id="1965070.A0A443RNG3"/>
<dbReference type="GO" id="GO:0031123">
    <property type="term" value="P:RNA 3'-end processing"/>
    <property type="evidence" value="ECO:0007669"/>
    <property type="project" value="UniProtKB-ARBA"/>
</dbReference>
<protein>
    <recommendedName>
        <fullName evidence="5">Beta-lactamase-like protein 2 homolog</fullName>
    </recommendedName>
</protein>
<evidence type="ECO:0000256" key="5">
    <source>
        <dbReference type="ARBA" id="ARBA00069358"/>
    </source>
</evidence>
<evidence type="ECO:0000256" key="3">
    <source>
        <dbReference type="ARBA" id="ARBA00022801"/>
    </source>
</evidence>
<keyword evidence="2" id="KW-0479">Metal-binding</keyword>
<comment type="caution">
    <text evidence="7">The sequence shown here is derived from an EMBL/GenBank/DDBJ whole genome shotgun (WGS) entry which is preliminary data.</text>
</comment>
<dbReference type="FunFam" id="3.60.15.10:FF:000017">
    <property type="entry name" value="Lactamase beta 2"/>
    <property type="match status" value="1"/>
</dbReference>
<dbReference type="OrthoDB" id="17458at2759"/>
<dbReference type="Proteomes" id="UP000285301">
    <property type="component" value="Unassembled WGS sequence"/>
</dbReference>
<dbReference type="InterPro" id="IPR036866">
    <property type="entry name" value="RibonucZ/Hydroxyglut_hydro"/>
</dbReference>
<dbReference type="AlphaFoldDB" id="A0A443RNG3"/>
<dbReference type="Pfam" id="PF00753">
    <property type="entry name" value="Lactamase_B"/>
    <property type="match status" value="1"/>
</dbReference>
<evidence type="ECO:0000259" key="6">
    <source>
        <dbReference type="SMART" id="SM00849"/>
    </source>
</evidence>
<organism evidence="7 8">
    <name type="scientific">Dinothrombium tinctorium</name>
    <dbReference type="NCBI Taxonomy" id="1965070"/>
    <lineage>
        <taxon>Eukaryota</taxon>
        <taxon>Metazoa</taxon>
        <taxon>Ecdysozoa</taxon>
        <taxon>Arthropoda</taxon>
        <taxon>Chelicerata</taxon>
        <taxon>Arachnida</taxon>
        <taxon>Acari</taxon>
        <taxon>Acariformes</taxon>
        <taxon>Trombidiformes</taxon>
        <taxon>Prostigmata</taxon>
        <taxon>Anystina</taxon>
        <taxon>Parasitengona</taxon>
        <taxon>Trombidioidea</taxon>
        <taxon>Trombidiidae</taxon>
        <taxon>Dinothrombium</taxon>
    </lineage>
</organism>
<keyword evidence="4" id="KW-0862">Zinc</keyword>
<name>A0A443RNG3_9ACAR</name>
<reference evidence="7 8" key="1">
    <citation type="journal article" date="2018" name="Gigascience">
        <title>Genomes of trombidid mites reveal novel predicted allergens and laterally-transferred genes associated with secondary metabolism.</title>
        <authorList>
            <person name="Dong X."/>
            <person name="Chaisiri K."/>
            <person name="Xia D."/>
            <person name="Armstrong S.D."/>
            <person name="Fang Y."/>
            <person name="Donnelly M.J."/>
            <person name="Kadowaki T."/>
            <person name="McGarry J.W."/>
            <person name="Darby A.C."/>
            <person name="Makepeace B.L."/>
        </authorList>
    </citation>
    <scope>NUCLEOTIDE SEQUENCE [LARGE SCALE GENOMIC DNA]</scope>
    <source>
        <strain evidence="7">UoL-WK</strain>
    </source>
</reference>
<dbReference type="InterPro" id="IPR001279">
    <property type="entry name" value="Metallo-B-lactamas"/>
</dbReference>
<dbReference type="Gene3D" id="1.10.10.10">
    <property type="entry name" value="Winged helix-like DNA-binding domain superfamily/Winged helix DNA-binding domain"/>
    <property type="match status" value="1"/>
</dbReference>
<feature type="domain" description="Metallo-beta-lactamase" evidence="6">
    <location>
        <begin position="30"/>
        <end position="192"/>
    </location>
</feature>
<keyword evidence="3" id="KW-0378">Hydrolase</keyword>
<dbReference type="EMBL" id="NCKU01000163">
    <property type="protein sequence ID" value="RWS16810.1"/>
    <property type="molecule type" value="Genomic_DNA"/>
</dbReference>
<proteinExistence type="inferred from homology"/>
<evidence type="ECO:0000313" key="8">
    <source>
        <dbReference type="Proteomes" id="UP000285301"/>
    </source>
</evidence>
<evidence type="ECO:0000256" key="1">
    <source>
        <dbReference type="ARBA" id="ARBA00006759"/>
    </source>
</evidence>
<comment type="similarity">
    <text evidence="1">Belongs to the metallo-beta-lactamase superfamily. Glyoxalase II family.</text>
</comment>
<dbReference type="InterPro" id="IPR047921">
    <property type="entry name" value="LACTB2-like_MBL-fold"/>
</dbReference>
<dbReference type="InterPro" id="IPR036388">
    <property type="entry name" value="WH-like_DNA-bd_sf"/>
</dbReference>
<dbReference type="CDD" id="cd07722">
    <property type="entry name" value="LACTB2-like_MBL-fold"/>
    <property type="match status" value="1"/>
</dbReference>
<gene>
    <name evidence="7" type="ORF">B4U79_12821</name>
</gene>
<accession>A0A443RNG3</accession>
<sequence>MTAFVPSISKLSERVIRVLALNPGMMTLQGTNTYILGKGKRRFLLDTGDGTKPEYIELLKTTLAANDSIIEAIIVTHWHNDHIGGLSSILNAFKNDYKVYKVIDKHDDCKDLKLYPVKDNQIFKLEDITLRLLHTPGHTEDHLAVYLEEEKALFSGDCILGEGTSVFTDLWSYMNSLRRFLSLKMNVIYPGHGPIIENPIEKVNEYILHRERREQQILNCLPHEKSEAIAIESLVEVVYKDTPIQLHSVAANNARLHLAKLVKEGRVGITEGDYTKYWIK</sequence>
<dbReference type="Pfam" id="PF17778">
    <property type="entry name" value="WHD_BLACT"/>
    <property type="match status" value="1"/>
</dbReference>
<dbReference type="SUPFAM" id="SSF56281">
    <property type="entry name" value="Metallo-hydrolase/oxidoreductase"/>
    <property type="match status" value="1"/>
</dbReference>
<dbReference type="PANTHER" id="PTHR23131">
    <property type="entry name" value="ENDORIBONUCLEASE LACTB2"/>
    <property type="match status" value="1"/>
</dbReference>
<dbReference type="GO" id="GO:0046872">
    <property type="term" value="F:metal ion binding"/>
    <property type="evidence" value="ECO:0007669"/>
    <property type="project" value="UniProtKB-KW"/>
</dbReference>